<dbReference type="InterPro" id="IPR011047">
    <property type="entry name" value="Quinoprotein_ADH-like_sf"/>
</dbReference>
<dbReference type="EMBL" id="GU942994">
    <property type="protein sequence ID" value="ADD93715.1"/>
    <property type="molecule type" value="Genomic_DNA"/>
</dbReference>
<reference evidence="2" key="1">
    <citation type="journal article" date="2010" name="ISME J.">
        <title>Metagenome of the Mediterranean deep chlorophyll maximum studied by direct and fosmid library 454 pyrosequencing.</title>
        <authorList>
            <person name="Ghai R."/>
            <person name="Martin-Cuadrado A.B."/>
            <person name="Molto A.G."/>
            <person name="Heredia I.G."/>
            <person name="Cabrera R."/>
            <person name="Martin J."/>
            <person name="Verdu M."/>
            <person name="Deschamps P."/>
            <person name="Moreira D."/>
            <person name="Lopez-Garcia P."/>
            <person name="Mira A."/>
            <person name="Rodriguez-Valera F."/>
        </authorList>
    </citation>
    <scope>NUCLEOTIDE SEQUENCE</scope>
</reference>
<feature type="domain" description="Pyrrolo-quinoline quinone repeat" evidence="1">
    <location>
        <begin position="51"/>
        <end position="207"/>
    </location>
</feature>
<protein>
    <recommendedName>
        <fullName evidence="1">Pyrrolo-quinoline quinone repeat domain-containing protein</fullName>
    </recommendedName>
</protein>
<feature type="domain" description="Pyrrolo-quinoline quinone repeat" evidence="1">
    <location>
        <begin position="235"/>
        <end position="320"/>
    </location>
</feature>
<dbReference type="Pfam" id="PF13360">
    <property type="entry name" value="PQQ_2"/>
    <property type="match status" value="2"/>
</dbReference>
<dbReference type="SUPFAM" id="SSF50998">
    <property type="entry name" value="Quinoprotein alcohol dehydrogenase-like"/>
    <property type="match status" value="1"/>
</dbReference>
<dbReference type="InterPro" id="IPR018391">
    <property type="entry name" value="PQQ_b-propeller_rpt"/>
</dbReference>
<sequence length="377" mass="41684">MGIHTGKMALSWQKKDILWSKEIEGEGQSSVVQAGSKIFVTSAIENKLRLLHCFDKEKGNLLWKREIINSRDESIHRMNGWATATPATDGDRVVAFFGPAGLHCFDLEGNKKWDLDLGEFPSHWGVAASPIIHNGLVIQNCDAIGKSRLVAIDIQKGEIVWDTPRTDKPKGGWSTPVVITVKGKKQLVLNGEFGVKGYSIKDGKELWFCESFNGRGSPVPFYDGKLLFVINGKPGDLYAVDPTGRGNITKTHMKWHARRNGGRDLPSPACLQGLVFATSMSGIITCYDAKTGKIYWVDRLNGAFSGSPMVTSQHYLIQNEMGVTYVVKPSKKKLIIESENSITTKTSEIFRATHSPIGKTFLPVHCQNYTVFQGISL</sequence>
<dbReference type="SMART" id="SM00564">
    <property type="entry name" value="PQQ"/>
    <property type="match status" value="3"/>
</dbReference>
<name>D6PDB4_9BACT</name>
<dbReference type="AlphaFoldDB" id="D6PDB4"/>
<evidence type="ECO:0000313" key="2">
    <source>
        <dbReference type="EMBL" id="ADD93715.1"/>
    </source>
</evidence>
<dbReference type="Gene3D" id="2.40.10.480">
    <property type="match status" value="1"/>
</dbReference>
<dbReference type="PANTHER" id="PTHR34512:SF30">
    <property type="entry name" value="OUTER MEMBRANE PROTEIN ASSEMBLY FACTOR BAMB"/>
    <property type="match status" value="1"/>
</dbReference>
<accession>D6PDB4</accession>
<dbReference type="InterPro" id="IPR015943">
    <property type="entry name" value="WD40/YVTN_repeat-like_dom_sf"/>
</dbReference>
<dbReference type="Gene3D" id="2.130.10.10">
    <property type="entry name" value="YVTN repeat-like/Quinoprotein amine dehydrogenase"/>
    <property type="match status" value="1"/>
</dbReference>
<dbReference type="PANTHER" id="PTHR34512">
    <property type="entry name" value="CELL SURFACE PROTEIN"/>
    <property type="match status" value="1"/>
</dbReference>
<organism evidence="2">
    <name type="scientific">uncultured marine bacterium MedDCM-OCT-S05-C109</name>
    <dbReference type="NCBI Taxonomy" id="743062"/>
    <lineage>
        <taxon>Bacteria</taxon>
        <taxon>environmental samples</taxon>
    </lineage>
</organism>
<proteinExistence type="predicted"/>
<dbReference type="InterPro" id="IPR002372">
    <property type="entry name" value="PQQ_rpt_dom"/>
</dbReference>
<evidence type="ECO:0000259" key="1">
    <source>
        <dbReference type="Pfam" id="PF13360"/>
    </source>
</evidence>